<evidence type="ECO:0000256" key="7">
    <source>
        <dbReference type="ARBA" id="ARBA00022801"/>
    </source>
</evidence>
<dbReference type="InterPro" id="IPR003265">
    <property type="entry name" value="HhH-GPD_domain"/>
</dbReference>
<dbReference type="EMBL" id="CP001276">
    <property type="protein sequence ID" value="ACM06457.1"/>
    <property type="molecule type" value="Genomic_DNA"/>
</dbReference>
<dbReference type="SMART" id="SM00525">
    <property type="entry name" value="FES"/>
    <property type="match status" value="1"/>
</dbReference>
<dbReference type="InterPro" id="IPR011257">
    <property type="entry name" value="DNA_glycosylase"/>
</dbReference>
<keyword evidence="6" id="KW-0227">DNA damage</keyword>
<evidence type="ECO:0000256" key="10">
    <source>
        <dbReference type="ARBA" id="ARBA00023204"/>
    </source>
</evidence>
<organism evidence="13 14">
    <name type="scientific">Thermomicrobium roseum (strain ATCC 27502 / DSM 5159 / P-2)</name>
    <dbReference type="NCBI Taxonomy" id="309801"/>
    <lineage>
        <taxon>Bacteria</taxon>
        <taxon>Pseudomonadati</taxon>
        <taxon>Thermomicrobiota</taxon>
        <taxon>Thermomicrobia</taxon>
        <taxon>Thermomicrobiales</taxon>
        <taxon>Thermomicrobiaceae</taxon>
        <taxon>Thermomicrobium</taxon>
    </lineage>
</organism>
<dbReference type="Gene3D" id="1.10.1670.10">
    <property type="entry name" value="Helix-hairpin-Helix base-excision DNA repair enzymes (C-terminal)"/>
    <property type="match status" value="1"/>
</dbReference>
<dbReference type="GO" id="GO:0034039">
    <property type="term" value="F:8-oxo-7,8-dihydroguanine DNA N-glycosylase activity"/>
    <property type="evidence" value="ECO:0007669"/>
    <property type="project" value="TreeGrafter"/>
</dbReference>
<evidence type="ECO:0000256" key="11">
    <source>
        <dbReference type="ARBA" id="ARBA00023295"/>
    </source>
</evidence>
<keyword evidence="9" id="KW-0411">Iron-sulfur</keyword>
<dbReference type="Gene3D" id="1.10.340.30">
    <property type="entry name" value="Hypothetical protein, domain 2"/>
    <property type="match status" value="1"/>
</dbReference>
<evidence type="ECO:0000256" key="6">
    <source>
        <dbReference type="ARBA" id="ARBA00022763"/>
    </source>
</evidence>
<geneLocation type="plasmid" evidence="14">
    <name>Tros</name>
</geneLocation>
<evidence type="ECO:0000256" key="3">
    <source>
        <dbReference type="ARBA" id="ARBA00008343"/>
    </source>
</evidence>
<dbReference type="InterPro" id="IPR023170">
    <property type="entry name" value="HhH_base_excis_C"/>
</dbReference>
<keyword evidence="14" id="KW-1185">Reference proteome</keyword>
<dbReference type="GO" id="GO:0035485">
    <property type="term" value="F:adenine/guanine mispair binding"/>
    <property type="evidence" value="ECO:0007669"/>
    <property type="project" value="TreeGrafter"/>
</dbReference>
<proteinExistence type="inferred from homology"/>
<keyword evidence="5" id="KW-0479">Metal-binding</keyword>
<evidence type="ECO:0000313" key="13">
    <source>
        <dbReference type="EMBL" id="ACM06457.1"/>
    </source>
</evidence>
<dbReference type="GO" id="GO:0006298">
    <property type="term" value="P:mismatch repair"/>
    <property type="evidence" value="ECO:0007669"/>
    <property type="project" value="TreeGrafter"/>
</dbReference>
<dbReference type="InterPro" id="IPR004035">
    <property type="entry name" value="Endouclease-III_FeS-bd_BS"/>
</dbReference>
<dbReference type="GO" id="GO:0000701">
    <property type="term" value="F:purine-specific mismatch base pair DNA N-glycosylase activity"/>
    <property type="evidence" value="ECO:0007669"/>
    <property type="project" value="TreeGrafter"/>
</dbReference>
<evidence type="ECO:0000313" key="14">
    <source>
        <dbReference type="Proteomes" id="UP000000447"/>
    </source>
</evidence>
<comment type="function">
    <text evidence="2">Adenine glycosylase active on G-A mispairs. MutY also corrects error-prone DNA synthesis past GO lesions which are due to the oxidatively damaged form of guanine: 7,8-dihydro-8-oxoguanine (8-oxo-dGTP).</text>
</comment>
<accession>B9L504</accession>
<dbReference type="InterPro" id="IPR044298">
    <property type="entry name" value="MIG/MutY"/>
</dbReference>
<gene>
    <name evidence="13" type="ordered locus">trd_A0868</name>
</gene>
<dbReference type="SUPFAM" id="SSF48150">
    <property type="entry name" value="DNA-glycosylase"/>
    <property type="match status" value="1"/>
</dbReference>
<comment type="similarity">
    <text evidence="3">Belongs to the Nth/MutY family.</text>
</comment>
<keyword evidence="8" id="KW-0408">Iron</keyword>
<dbReference type="GO" id="GO:0046872">
    <property type="term" value="F:metal ion binding"/>
    <property type="evidence" value="ECO:0007669"/>
    <property type="project" value="UniProtKB-KW"/>
</dbReference>
<sequence length="358" mass="40779">MFRARILVAVAEQMDSGLSEVGMLDGAASWAGERTTSERLSMRREGSAAGQVAERLGQSPEEQIRAVQRRLVDWYRREARDLPWRRTRDPYRILVSEVMLQQTQVERVIPYYEVFLARFPTVEALASAALAEVIAVWGGLGYNRRAVYLWRAAREIVERWGGRFPGERRLLERLPGVGRYTAGAVACFAFGERVAFWDTNIARVLRRVFLGPEARPGRRELDELAERVLPLDRAYEWNQALMELGARICSARRPRCEICPLCGLCRSVGTEGESRRRGGRFEGSRRYYRGRIVAVLRQHPRGVPLDELGRLVRADYGCQARDWLRGVLEGLARDGLVELAEERGEYVARLPGSEATER</sequence>
<name>B9L504_THERP</name>
<dbReference type="eggNOG" id="COG1194">
    <property type="taxonomic scope" value="Bacteria"/>
</dbReference>
<dbReference type="SMART" id="SM00478">
    <property type="entry name" value="ENDO3c"/>
    <property type="match status" value="1"/>
</dbReference>
<keyword evidence="11" id="KW-0326">Glycosidase</keyword>
<dbReference type="InterPro" id="IPR003651">
    <property type="entry name" value="Endonuclease3_FeS-loop_motif"/>
</dbReference>
<dbReference type="PROSITE" id="PS00764">
    <property type="entry name" value="ENDONUCLEASE_III_1"/>
    <property type="match status" value="1"/>
</dbReference>
<evidence type="ECO:0000256" key="9">
    <source>
        <dbReference type="ARBA" id="ARBA00023014"/>
    </source>
</evidence>
<keyword evidence="4" id="KW-0004">4Fe-4S</keyword>
<dbReference type="HOGENOM" id="CLU_012862_2_0_0"/>
<dbReference type="GO" id="GO:0006284">
    <property type="term" value="P:base-excision repair"/>
    <property type="evidence" value="ECO:0007669"/>
    <property type="project" value="InterPro"/>
</dbReference>
<keyword evidence="10" id="KW-0234">DNA repair</keyword>
<dbReference type="AlphaFoldDB" id="B9L504"/>
<dbReference type="KEGG" id="tro:trd_A0868"/>
<evidence type="ECO:0000259" key="12">
    <source>
        <dbReference type="SMART" id="SM00478"/>
    </source>
</evidence>
<evidence type="ECO:0000256" key="2">
    <source>
        <dbReference type="ARBA" id="ARBA00002933"/>
    </source>
</evidence>
<dbReference type="PROSITE" id="PS01155">
    <property type="entry name" value="ENDONUCLEASE_III_2"/>
    <property type="match status" value="1"/>
</dbReference>
<dbReference type="PANTHER" id="PTHR42944:SF1">
    <property type="entry name" value="ADENINE DNA GLYCOSYLASE"/>
    <property type="match status" value="1"/>
</dbReference>
<evidence type="ECO:0000256" key="8">
    <source>
        <dbReference type="ARBA" id="ARBA00023004"/>
    </source>
</evidence>
<dbReference type="GO" id="GO:0051539">
    <property type="term" value="F:4 iron, 4 sulfur cluster binding"/>
    <property type="evidence" value="ECO:0007669"/>
    <property type="project" value="UniProtKB-KW"/>
</dbReference>
<comment type="cofactor">
    <cofactor evidence="1">
        <name>[4Fe-4S] cluster</name>
        <dbReference type="ChEBI" id="CHEBI:49883"/>
    </cofactor>
</comment>
<reference evidence="13 14" key="1">
    <citation type="journal article" date="2009" name="PLoS ONE">
        <title>Complete genome sequence of the aerobic CO-oxidizing thermophile Thermomicrobium roseum.</title>
        <authorList>
            <person name="Wu D."/>
            <person name="Raymond J."/>
            <person name="Wu M."/>
            <person name="Chatterji S."/>
            <person name="Ren Q."/>
            <person name="Graham J.E."/>
            <person name="Bryant D.A."/>
            <person name="Robb F."/>
            <person name="Colman A."/>
            <person name="Tallon L.J."/>
            <person name="Badger J.H."/>
            <person name="Madupu R."/>
            <person name="Ward N.L."/>
            <person name="Eisen J.A."/>
        </authorList>
    </citation>
    <scope>NUCLEOTIDE SEQUENCE [LARGE SCALE GENOMIC DNA]</scope>
    <source>
        <strain evidence="14">ATCC 27502 / DSM 5159 / P-2</strain>
        <plasmid evidence="13">unnamed</plasmid>
    </source>
</reference>
<evidence type="ECO:0000256" key="4">
    <source>
        <dbReference type="ARBA" id="ARBA00022485"/>
    </source>
</evidence>
<evidence type="ECO:0000256" key="5">
    <source>
        <dbReference type="ARBA" id="ARBA00022723"/>
    </source>
</evidence>
<keyword evidence="13" id="KW-0614">Plasmid</keyword>
<dbReference type="PANTHER" id="PTHR42944">
    <property type="entry name" value="ADENINE DNA GLYCOSYLASE"/>
    <property type="match status" value="1"/>
</dbReference>
<dbReference type="Pfam" id="PF00730">
    <property type="entry name" value="HhH-GPD"/>
    <property type="match status" value="1"/>
</dbReference>
<keyword evidence="7" id="KW-0378">Hydrolase</keyword>
<dbReference type="CDD" id="cd00056">
    <property type="entry name" value="ENDO3c"/>
    <property type="match status" value="1"/>
</dbReference>
<evidence type="ECO:0000256" key="1">
    <source>
        <dbReference type="ARBA" id="ARBA00001966"/>
    </source>
</evidence>
<feature type="domain" description="HhH-GPD" evidence="12">
    <location>
        <begin position="99"/>
        <end position="247"/>
    </location>
</feature>
<dbReference type="InterPro" id="IPR004036">
    <property type="entry name" value="Endonuclease-III-like_CS2"/>
</dbReference>
<protein>
    <submittedName>
        <fullName evidence="13">Catalytic Domain Of MutyY</fullName>
    </submittedName>
</protein>
<dbReference type="Proteomes" id="UP000000447">
    <property type="component" value="Plasmid unnamed"/>
</dbReference>
<dbReference type="GO" id="GO:0032357">
    <property type="term" value="F:oxidized purine DNA binding"/>
    <property type="evidence" value="ECO:0007669"/>
    <property type="project" value="TreeGrafter"/>
</dbReference>